<evidence type="ECO:0000313" key="1">
    <source>
        <dbReference type="EMBL" id="VFS87011.1"/>
    </source>
</evidence>
<keyword evidence="2" id="KW-1185">Reference proteome</keyword>
<evidence type="ECO:0000313" key="2">
    <source>
        <dbReference type="Proteomes" id="UP000401081"/>
    </source>
</evidence>
<dbReference type="AlphaFoldDB" id="A0A485CR74"/>
<accession>A0A485CR74</accession>
<dbReference type="EMBL" id="CAADJD010000028">
    <property type="protein sequence ID" value="VFS87011.1"/>
    <property type="molecule type" value="Genomic_DNA"/>
</dbReference>
<dbReference type="Proteomes" id="UP000401081">
    <property type="component" value="Unassembled WGS sequence"/>
</dbReference>
<gene>
    <name evidence="1" type="primary">tqsA_2</name>
    <name evidence="1" type="ORF">NCTC12993_06835</name>
</gene>
<sequence length="73" mass="7655">MLLEVPQLPAKFEQVMSRPIEGMAAIQRALDSVSHYLVLKTAISLVTGLVAVGNAGAAGRAFCLYLGPVSLCP</sequence>
<organism evidence="1 2">
    <name type="scientific">Kluyvera cryocrescens</name>
    <name type="common">Kluyvera citrophila</name>
    <dbReference type="NCBI Taxonomy" id="580"/>
    <lineage>
        <taxon>Bacteria</taxon>
        <taxon>Pseudomonadati</taxon>
        <taxon>Pseudomonadota</taxon>
        <taxon>Gammaproteobacteria</taxon>
        <taxon>Enterobacterales</taxon>
        <taxon>Enterobacteriaceae</taxon>
        <taxon>Kluyvera</taxon>
    </lineage>
</organism>
<proteinExistence type="predicted"/>
<protein>
    <submittedName>
        <fullName evidence="1">Transport of quorum-sensing signal protein</fullName>
    </submittedName>
</protein>
<name>A0A485CR74_KLUCR</name>
<reference evidence="1 2" key="1">
    <citation type="submission" date="2019-03" db="EMBL/GenBank/DDBJ databases">
        <authorList>
            <consortium name="Pathogen Informatics"/>
        </authorList>
    </citation>
    <scope>NUCLEOTIDE SEQUENCE [LARGE SCALE GENOMIC DNA]</scope>
    <source>
        <strain evidence="1 2">NCTC12993</strain>
    </source>
</reference>